<gene>
    <name evidence="1" type="ORF">HYY20_00845</name>
</gene>
<proteinExistence type="predicted"/>
<name>A0A932CL78_UNCTE</name>
<dbReference type="Proteomes" id="UP000769766">
    <property type="component" value="Unassembled WGS sequence"/>
</dbReference>
<dbReference type="AlphaFoldDB" id="A0A932CL78"/>
<accession>A0A932CL78</accession>
<dbReference type="EMBL" id="JACPRF010000024">
    <property type="protein sequence ID" value="MBI2875408.1"/>
    <property type="molecule type" value="Genomic_DNA"/>
</dbReference>
<evidence type="ECO:0000313" key="1">
    <source>
        <dbReference type="EMBL" id="MBI2875408.1"/>
    </source>
</evidence>
<comment type="caution">
    <text evidence="1">The sequence shown here is derived from an EMBL/GenBank/DDBJ whole genome shotgun (WGS) entry which is preliminary data.</text>
</comment>
<evidence type="ECO:0000313" key="2">
    <source>
        <dbReference type="Proteomes" id="UP000769766"/>
    </source>
</evidence>
<reference evidence="1" key="1">
    <citation type="submission" date="2020-07" db="EMBL/GenBank/DDBJ databases">
        <title>Huge and variable diversity of episymbiotic CPR bacteria and DPANN archaea in groundwater ecosystems.</title>
        <authorList>
            <person name="He C.Y."/>
            <person name="Keren R."/>
            <person name="Whittaker M."/>
            <person name="Farag I.F."/>
            <person name="Doudna J."/>
            <person name="Cate J.H.D."/>
            <person name="Banfield J.F."/>
        </authorList>
    </citation>
    <scope>NUCLEOTIDE SEQUENCE</scope>
    <source>
        <strain evidence="1">NC_groundwater_672_Ag_B-0.1um_62_36</strain>
    </source>
</reference>
<sequence>MEERLMDLKPEVIRILGREKAMCETAIARLKERYRLLEQQYGWSTDEFLEKFNAGEIGDEQEFFLWYALAEAEKDWQTTRDSLEELLTGSEIVGA</sequence>
<protein>
    <submittedName>
        <fullName evidence="1">Uncharacterized protein</fullName>
    </submittedName>
</protein>
<organism evidence="1 2">
    <name type="scientific">Tectimicrobiota bacterium</name>
    <dbReference type="NCBI Taxonomy" id="2528274"/>
    <lineage>
        <taxon>Bacteria</taxon>
        <taxon>Pseudomonadati</taxon>
        <taxon>Nitrospinota/Tectimicrobiota group</taxon>
        <taxon>Candidatus Tectimicrobiota</taxon>
    </lineage>
</organism>